<name>A0A8H9H337_9ACTN</name>
<reference evidence="2" key="2">
    <citation type="submission" date="2020-09" db="EMBL/GenBank/DDBJ databases">
        <authorList>
            <person name="Sun Q."/>
            <person name="Zhou Y."/>
        </authorList>
    </citation>
    <scope>NUCLEOTIDE SEQUENCE</scope>
    <source>
        <strain evidence="2">CGMCC 4.7138</strain>
    </source>
</reference>
<accession>A0A8H9H337</accession>
<gene>
    <name evidence="2" type="ORF">GCM10011574_27320</name>
</gene>
<organism evidence="2 3">
    <name type="scientific">Microbispora bryophytorum</name>
    <dbReference type="NCBI Taxonomy" id="1460882"/>
    <lineage>
        <taxon>Bacteria</taxon>
        <taxon>Bacillati</taxon>
        <taxon>Actinomycetota</taxon>
        <taxon>Actinomycetes</taxon>
        <taxon>Streptosporangiales</taxon>
        <taxon>Streptosporangiaceae</taxon>
        <taxon>Microbispora</taxon>
    </lineage>
</organism>
<keyword evidence="3" id="KW-1185">Reference proteome</keyword>
<feature type="region of interest" description="Disordered" evidence="1">
    <location>
        <begin position="24"/>
        <end position="73"/>
    </location>
</feature>
<reference evidence="2" key="1">
    <citation type="journal article" date="2014" name="Int. J. Syst. Evol. Microbiol.">
        <title>Complete genome sequence of Corynebacterium casei LMG S-19264T (=DSM 44701T), isolated from a smear-ripened cheese.</title>
        <authorList>
            <consortium name="US DOE Joint Genome Institute (JGI-PGF)"/>
            <person name="Walter F."/>
            <person name="Albersmeier A."/>
            <person name="Kalinowski J."/>
            <person name="Ruckert C."/>
        </authorList>
    </citation>
    <scope>NUCLEOTIDE SEQUENCE</scope>
    <source>
        <strain evidence="2">CGMCC 4.7138</strain>
    </source>
</reference>
<comment type="caution">
    <text evidence="2">The sequence shown here is derived from an EMBL/GenBank/DDBJ whole genome shotgun (WGS) entry which is preliminary data.</text>
</comment>
<sequence length="73" mass="8056">MQDYDRHGYGKAKTCERGQQVCEERAAFPNPDGVPHKADHENHGTDANQQKRRAPQSGGRGCPPFSPALSRPL</sequence>
<feature type="compositionally biased region" description="Basic and acidic residues" evidence="1">
    <location>
        <begin position="34"/>
        <end position="44"/>
    </location>
</feature>
<proteinExistence type="predicted"/>
<dbReference type="EMBL" id="BMMN01000004">
    <property type="protein sequence ID" value="GGO10607.1"/>
    <property type="molecule type" value="Genomic_DNA"/>
</dbReference>
<evidence type="ECO:0000256" key="1">
    <source>
        <dbReference type="SAM" id="MobiDB-lite"/>
    </source>
</evidence>
<evidence type="ECO:0000313" key="2">
    <source>
        <dbReference type="EMBL" id="GGO10607.1"/>
    </source>
</evidence>
<dbReference type="AlphaFoldDB" id="A0A8H9H337"/>
<evidence type="ECO:0000313" key="3">
    <source>
        <dbReference type="Proteomes" id="UP000653480"/>
    </source>
</evidence>
<protein>
    <submittedName>
        <fullName evidence="2">Uncharacterized protein</fullName>
    </submittedName>
</protein>
<dbReference type="Proteomes" id="UP000653480">
    <property type="component" value="Unassembled WGS sequence"/>
</dbReference>